<dbReference type="Proteomes" id="UP000289856">
    <property type="component" value="Chromosome"/>
</dbReference>
<dbReference type="AlphaFoldDB" id="A0A3T1D5Q6"/>
<keyword evidence="4" id="KW-1185">Reference proteome</keyword>
<dbReference type="Pfam" id="PF07833">
    <property type="entry name" value="Cu_amine_oxidN1"/>
    <property type="match status" value="1"/>
</dbReference>
<keyword evidence="1" id="KW-0732">Signal</keyword>
<feature type="domain" description="Copper amine oxidase-like N-terminal" evidence="2">
    <location>
        <begin position="33"/>
        <end position="131"/>
    </location>
</feature>
<protein>
    <recommendedName>
        <fullName evidence="2">Copper amine oxidase-like N-terminal domain-containing protein</fullName>
    </recommendedName>
</protein>
<accession>A0A3T1D5Q6</accession>
<proteinExistence type="predicted"/>
<dbReference type="OrthoDB" id="2517394at2"/>
<feature type="chain" id="PRO_5019214216" description="Copper amine oxidase-like N-terminal domain-containing protein" evidence="1">
    <location>
        <begin position="25"/>
        <end position="397"/>
    </location>
</feature>
<dbReference type="InterPro" id="IPR036582">
    <property type="entry name" value="Mao_N_sf"/>
</dbReference>
<evidence type="ECO:0000313" key="4">
    <source>
        <dbReference type="Proteomes" id="UP000289856"/>
    </source>
</evidence>
<dbReference type="InterPro" id="IPR012854">
    <property type="entry name" value="Cu_amine_oxidase-like_N"/>
</dbReference>
<gene>
    <name evidence="3" type="ORF">KCTCHS21_27380</name>
</gene>
<dbReference type="RefSeq" id="WP_157994036.1">
    <property type="nucleotide sequence ID" value="NZ_AP019400.1"/>
</dbReference>
<dbReference type="KEGG" id="cohn:KCTCHS21_27380"/>
<evidence type="ECO:0000313" key="3">
    <source>
        <dbReference type="EMBL" id="BBI33339.1"/>
    </source>
</evidence>
<dbReference type="Gene3D" id="3.30.457.10">
    <property type="entry name" value="Copper amine oxidase-like, N-terminal domain"/>
    <property type="match status" value="1"/>
</dbReference>
<evidence type="ECO:0000256" key="1">
    <source>
        <dbReference type="SAM" id="SignalP"/>
    </source>
</evidence>
<dbReference type="EMBL" id="AP019400">
    <property type="protein sequence ID" value="BBI33339.1"/>
    <property type="molecule type" value="Genomic_DNA"/>
</dbReference>
<sequence length="397" mass="44050">MAKKFVSFLCCFILVIQISSVASAAQSTLQISVDGNLLSLTQSPIEVNGTIMAPIAPVFKQLGLSLTTTGNSLKGRKDGLIINMSKGSKIARVNGISVILKEPVSVVNNTFMAPLNFITDSLGAGLSSANGTILISNDYKQTMYNIDLPISVSGNYVSNLTGTDYLELIIVDFFYDPKAKKVNEYDYRSSIIGFDKKSTKKYNNYEVAKMTSDTNEIYIGSAVESLKKYSSYVSDDFDDSDDYVKSNMNYSKVKAYYKSKSYIDKIVALVKEEKDAQAAKLKKELQANKNKPLKVNDVSITYNSISVPEVNLEIKNLTTKTIVAYEMRVSCYDDFDRPVKRFLSSSNLYLGISQNNKIASGEYQTDTWTLNLYDLTTKVKNVTITAVKFSDGTSWKL</sequence>
<feature type="signal peptide" evidence="1">
    <location>
        <begin position="1"/>
        <end position="24"/>
    </location>
</feature>
<dbReference type="SUPFAM" id="SSF55383">
    <property type="entry name" value="Copper amine oxidase, domain N"/>
    <property type="match status" value="1"/>
</dbReference>
<reference evidence="3 4" key="1">
    <citation type="submission" date="2019-01" db="EMBL/GenBank/DDBJ databases">
        <title>Complete genome sequence of Cohnella hallensis HS21 isolated from Korean fir (Abies koreana) rhizospheric soil.</title>
        <authorList>
            <person name="Jiang L."/>
            <person name="Kang S.W."/>
            <person name="Kim S."/>
            <person name="Jung J."/>
            <person name="Kim C.Y."/>
            <person name="Kim D.H."/>
            <person name="Kim S.W."/>
            <person name="Lee J."/>
        </authorList>
    </citation>
    <scope>NUCLEOTIDE SEQUENCE [LARGE SCALE GENOMIC DNA]</scope>
    <source>
        <strain evidence="3 4">HS21</strain>
    </source>
</reference>
<name>A0A3T1D5Q6_9BACL</name>
<evidence type="ECO:0000259" key="2">
    <source>
        <dbReference type="Pfam" id="PF07833"/>
    </source>
</evidence>
<organism evidence="3 4">
    <name type="scientific">Cohnella abietis</name>
    <dbReference type="NCBI Taxonomy" id="2507935"/>
    <lineage>
        <taxon>Bacteria</taxon>
        <taxon>Bacillati</taxon>
        <taxon>Bacillota</taxon>
        <taxon>Bacilli</taxon>
        <taxon>Bacillales</taxon>
        <taxon>Paenibacillaceae</taxon>
        <taxon>Cohnella</taxon>
    </lineage>
</organism>